<sequence>MTSTKDPYRNDVFEDEYGHRVAVKRLYTPNELGVSYVEYKNYDDSALRFMPKEQFMEVFHWVDNFGTTDTFVRIDEPAEAPKEAAKDKEPDPSASPKGGESSQQQVADGAPPKRIS</sequence>
<dbReference type="PATRIC" id="fig|576611.7.peg.494"/>
<organism evidence="2 3">
    <name type="scientific">Polynucleobacter duraquae</name>
    <dbReference type="NCBI Taxonomy" id="1835254"/>
    <lineage>
        <taxon>Bacteria</taxon>
        <taxon>Pseudomonadati</taxon>
        <taxon>Pseudomonadota</taxon>
        <taxon>Betaproteobacteria</taxon>
        <taxon>Burkholderiales</taxon>
        <taxon>Burkholderiaceae</taxon>
        <taxon>Polynucleobacter</taxon>
    </lineage>
</organism>
<dbReference type="AlphaFoldDB" id="A0A0E3ZLB5"/>
<keyword evidence="3" id="KW-1185">Reference proteome</keyword>
<dbReference type="RefSeq" id="WP_046329715.1">
    <property type="nucleotide sequence ID" value="NZ_CP007501.1"/>
</dbReference>
<reference evidence="2 3" key="1">
    <citation type="submission" date="2014-03" db="EMBL/GenBank/DDBJ databases">
        <title>Genome of Polynucleobacter strain MWH-MoK4.</title>
        <authorList>
            <person name="Hahn M.W."/>
        </authorList>
    </citation>
    <scope>NUCLEOTIDE SEQUENCE [LARGE SCALE GENOMIC DNA]</scope>
    <source>
        <strain evidence="2 3">MWH-MoK4</strain>
    </source>
</reference>
<gene>
    <name evidence="2" type="ORF">CL55_00004890</name>
</gene>
<evidence type="ECO:0000313" key="3">
    <source>
        <dbReference type="Proteomes" id="UP000061135"/>
    </source>
</evidence>
<feature type="compositionally biased region" description="Basic and acidic residues" evidence="1">
    <location>
        <begin position="74"/>
        <end position="91"/>
    </location>
</feature>
<evidence type="ECO:0000256" key="1">
    <source>
        <dbReference type="SAM" id="MobiDB-lite"/>
    </source>
</evidence>
<dbReference type="STRING" id="1835254.CL55_00004890"/>
<dbReference type="HOGENOM" id="CLU_2094597_0_0_4"/>
<dbReference type="KEGG" id="pdq:CL55_00004890"/>
<dbReference type="EMBL" id="CP007501">
    <property type="protein sequence ID" value="AKD24822.1"/>
    <property type="molecule type" value="Genomic_DNA"/>
</dbReference>
<accession>A0A0E3ZLB5</accession>
<evidence type="ECO:0000313" key="2">
    <source>
        <dbReference type="EMBL" id="AKD24822.1"/>
    </source>
</evidence>
<feature type="region of interest" description="Disordered" evidence="1">
    <location>
        <begin position="74"/>
        <end position="116"/>
    </location>
</feature>
<dbReference type="Proteomes" id="UP000061135">
    <property type="component" value="Chromosome"/>
</dbReference>
<proteinExistence type="predicted"/>
<dbReference type="OrthoDB" id="9921947at2"/>
<protein>
    <submittedName>
        <fullName evidence="2">Uncharacterized protein</fullName>
    </submittedName>
</protein>
<name>A0A0E3ZLB5_9BURK</name>